<protein>
    <recommendedName>
        <fullName evidence="2">DUF7144 domain-containing protein</fullName>
    </recommendedName>
</protein>
<dbReference type="OrthoDB" id="4482242at2"/>
<dbReference type="AlphaFoldDB" id="A0A2S6H1R0"/>
<dbReference type="RefSeq" id="WP_104476491.1">
    <property type="nucleotide sequence ID" value="NZ_CP154825.1"/>
</dbReference>
<gene>
    <name evidence="3" type="ORF">CLV40_101550</name>
</gene>
<keyword evidence="1" id="KW-1133">Transmembrane helix</keyword>
<dbReference type="Proteomes" id="UP000239203">
    <property type="component" value="Unassembled WGS sequence"/>
</dbReference>
<organism evidence="3 4">
    <name type="scientific">Actinokineospora auranticolor</name>
    <dbReference type="NCBI Taxonomy" id="155976"/>
    <lineage>
        <taxon>Bacteria</taxon>
        <taxon>Bacillati</taxon>
        <taxon>Actinomycetota</taxon>
        <taxon>Actinomycetes</taxon>
        <taxon>Pseudonocardiales</taxon>
        <taxon>Pseudonocardiaceae</taxon>
        <taxon>Actinokineospora</taxon>
    </lineage>
</organism>
<dbReference type="InterPro" id="IPR055568">
    <property type="entry name" value="DUF7144"/>
</dbReference>
<keyword evidence="4" id="KW-1185">Reference proteome</keyword>
<feature type="transmembrane region" description="Helical" evidence="1">
    <location>
        <begin position="86"/>
        <end position="106"/>
    </location>
</feature>
<dbReference type="EMBL" id="PTIX01000001">
    <property type="protein sequence ID" value="PPK71360.1"/>
    <property type="molecule type" value="Genomic_DNA"/>
</dbReference>
<reference evidence="3 4" key="1">
    <citation type="submission" date="2018-02" db="EMBL/GenBank/DDBJ databases">
        <title>Genomic Encyclopedia of Archaeal and Bacterial Type Strains, Phase II (KMG-II): from individual species to whole genera.</title>
        <authorList>
            <person name="Goeker M."/>
        </authorList>
    </citation>
    <scope>NUCLEOTIDE SEQUENCE [LARGE SCALE GENOMIC DNA]</scope>
    <source>
        <strain evidence="3 4">YU 961-1</strain>
    </source>
</reference>
<name>A0A2S6H1R0_9PSEU</name>
<evidence type="ECO:0000313" key="3">
    <source>
        <dbReference type="EMBL" id="PPK71360.1"/>
    </source>
</evidence>
<feature type="transmembrane region" description="Helical" evidence="1">
    <location>
        <begin position="20"/>
        <end position="42"/>
    </location>
</feature>
<evidence type="ECO:0000259" key="2">
    <source>
        <dbReference type="Pfam" id="PF23636"/>
    </source>
</evidence>
<evidence type="ECO:0000256" key="1">
    <source>
        <dbReference type="SAM" id="Phobius"/>
    </source>
</evidence>
<comment type="caution">
    <text evidence="3">The sequence shown here is derived from an EMBL/GenBank/DDBJ whole genome shotgun (WGS) entry which is preliminary data.</text>
</comment>
<accession>A0A2S6H1R0</accession>
<keyword evidence="1" id="KW-0812">Transmembrane</keyword>
<feature type="domain" description="DUF7144" evidence="2">
    <location>
        <begin position="19"/>
        <end position="130"/>
    </location>
</feature>
<sequence>MLSGPQWTSPRERKRVSGWLTFGGLVVFLVGAIDVGVGLVALTRSGFYRTPDGDLLVFDYTAWGWIWLVFGLIGVVSGIGVQFGALWARVGALALALLSVVGHLLFLPAYPLWSIVAITLSVLVVYAVVVPPLEAVGA</sequence>
<feature type="transmembrane region" description="Helical" evidence="1">
    <location>
        <begin position="112"/>
        <end position="133"/>
    </location>
</feature>
<dbReference type="Pfam" id="PF23636">
    <property type="entry name" value="DUF7144"/>
    <property type="match status" value="1"/>
</dbReference>
<keyword evidence="1" id="KW-0472">Membrane</keyword>
<evidence type="ECO:0000313" key="4">
    <source>
        <dbReference type="Proteomes" id="UP000239203"/>
    </source>
</evidence>
<proteinExistence type="predicted"/>
<feature type="transmembrane region" description="Helical" evidence="1">
    <location>
        <begin position="62"/>
        <end position="79"/>
    </location>
</feature>